<reference evidence="5" key="1">
    <citation type="journal article" date="2014" name="Int. J. Syst. Evol. Microbiol.">
        <title>Complete genome sequence of Corynebacterium casei LMG S-19264T (=DSM 44701T), isolated from a smear-ripened cheese.</title>
        <authorList>
            <consortium name="US DOE Joint Genome Institute (JGI-PGF)"/>
            <person name="Walter F."/>
            <person name="Albersmeier A."/>
            <person name="Kalinowski J."/>
            <person name="Ruckert C."/>
        </authorList>
    </citation>
    <scope>NUCLEOTIDE SEQUENCE</scope>
    <source>
        <strain evidence="5">NBRC 108769</strain>
    </source>
</reference>
<dbReference type="PROSITE" id="PS01124">
    <property type="entry name" value="HTH_ARAC_FAMILY_2"/>
    <property type="match status" value="1"/>
</dbReference>
<dbReference type="SMART" id="SM00342">
    <property type="entry name" value="HTH_ARAC"/>
    <property type="match status" value="1"/>
</dbReference>
<evidence type="ECO:0000256" key="2">
    <source>
        <dbReference type="ARBA" id="ARBA00023125"/>
    </source>
</evidence>
<dbReference type="InterPro" id="IPR011051">
    <property type="entry name" value="RmlC_Cupin_sf"/>
</dbReference>
<evidence type="ECO:0000256" key="3">
    <source>
        <dbReference type="ARBA" id="ARBA00023163"/>
    </source>
</evidence>
<keyword evidence="1" id="KW-0805">Transcription regulation</keyword>
<protein>
    <submittedName>
        <fullName evidence="5">AraC family transcriptional regulator</fullName>
    </submittedName>
</protein>
<keyword evidence="2" id="KW-0238">DNA-binding</keyword>
<dbReference type="PROSITE" id="PS00041">
    <property type="entry name" value="HTH_ARAC_FAMILY_1"/>
    <property type="match status" value="1"/>
</dbReference>
<accession>A0AA37STC7</accession>
<dbReference type="InterPro" id="IPR009057">
    <property type="entry name" value="Homeodomain-like_sf"/>
</dbReference>
<evidence type="ECO:0000313" key="6">
    <source>
        <dbReference type="Proteomes" id="UP001156666"/>
    </source>
</evidence>
<dbReference type="RefSeq" id="WP_235291391.1">
    <property type="nucleotide sequence ID" value="NZ_BSOH01000014.1"/>
</dbReference>
<dbReference type="Pfam" id="PF12833">
    <property type="entry name" value="HTH_18"/>
    <property type="match status" value="1"/>
</dbReference>
<gene>
    <name evidence="5" type="ORF">GCM10007940_23350</name>
</gene>
<dbReference type="Gene3D" id="1.10.10.60">
    <property type="entry name" value="Homeodomain-like"/>
    <property type="match status" value="2"/>
</dbReference>
<dbReference type="InterPro" id="IPR018062">
    <property type="entry name" value="HTH_AraC-typ_CS"/>
</dbReference>
<dbReference type="PANTHER" id="PTHR43280:SF27">
    <property type="entry name" value="TRANSCRIPTIONAL REGULATOR MTLR"/>
    <property type="match status" value="1"/>
</dbReference>
<dbReference type="GO" id="GO:0043565">
    <property type="term" value="F:sequence-specific DNA binding"/>
    <property type="evidence" value="ECO:0007669"/>
    <property type="project" value="InterPro"/>
</dbReference>
<evidence type="ECO:0000259" key="4">
    <source>
        <dbReference type="PROSITE" id="PS01124"/>
    </source>
</evidence>
<dbReference type="PANTHER" id="PTHR43280">
    <property type="entry name" value="ARAC-FAMILY TRANSCRIPTIONAL REGULATOR"/>
    <property type="match status" value="1"/>
</dbReference>
<keyword evidence="3" id="KW-0804">Transcription</keyword>
<proteinExistence type="predicted"/>
<dbReference type="Proteomes" id="UP001156666">
    <property type="component" value="Unassembled WGS sequence"/>
</dbReference>
<keyword evidence="6" id="KW-1185">Reference proteome</keyword>
<comment type="caution">
    <text evidence="5">The sequence shown here is derived from an EMBL/GenBank/DDBJ whole genome shotgun (WGS) entry which is preliminary data.</text>
</comment>
<dbReference type="InterPro" id="IPR020449">
    <property type="entry name" value="Tscrpt_reg_AraC-type_HTH"/>
</dbReference>
<dbReference type="AlphaFoldDB" id="A0AA37STC7"/>
<name>A0AA37STC7_9BACT</name>
<dbReference type="GO" id="GO:0003700">
    <property type="term" value="F:DNA-binding transcription factor activity"/>
    <property type="evidence" value="ECO:0007669"/>
    <property type="project" value="InterPro"/>
</dbReference>
<dbReference type="EMBL" id="BSOH01000014">
    <property type="protein sequence ID" value="GLR17720.1"/>
    <property type="molecule type" value="Genomic_DNA"/>
</dbReference>
<sequence length="302" mass="34961">MSESSKNISKEYNSPILEMVEPNFGNSFTYKLFAEKSASNQPFWHYHPEIELVYVEKSSGKRHIGNHLSYYNDGDLVLIGPNLPHVGFGDRLTGDESEVVVQFKLDFMGAEFFDRTEMRDIKSLLERAKSGISFYGRTKDEVGILLKDFNWVKIKFDQLLQLLRILQNLALSQEYELLNANDGLALVMNPQDNDRMDLIYDFIRGHFEEKIYLEEIAEAVSMSIPSFSRYFKKMAGKTFSEFLMEFRIVHASKLLAEDQMSITEICFSSGFNNFSHFTKSFKRITGKSPSEYKKTLYKVVQL</sequence>
<evidence type="ECO:0000313" key="5">
    <source>
        <dbReference type="EMBL" id="GLR17720.1"/>
    </source>
</evidence>
<dbReference type="InterPro" id="IPR018060">
    <property type="entry name" value="HTH_AraC"/>
</dbReference>
<dbReference type="PRINTS" id="PR00032">
    <property type="entry name" value="HTHARAC"/>
</dbReference>
<dbReference type="SUPFAM" id="SSF46689">
    <property type="entry name" value="Homeodomain-like"/>
    <property type="match status" value="2"/>
</dbReference>
<organism evidence="5 6">
    <name type="scientific">Portibacter lacus</name>
    <dbReference type="NCBI Taxonomy" id="1099794"/>
    <lineage>
        <taxon>Bacteria</taxon>
        <taxon>Pseudomonadati</taxon>
        <taxon>Bacteroidota</taxon>
        <taxon>Saprospiria</taxon>
        <taxon>Saprospirales</taxon>
        <taxon>Haliscomenobacteraceae</taxon>
        <taxon>Portibacter</taxon>
    </lineage>
</organism>
<reference evidence="5" key="2">
    <citation type="submission" date="2023-01" db="EMBL/GenBank/DDBJ databases">
        <title>Draft genome sequence of Portibacter lacus strain NBRC 108769.</title>
        <authorList>
            <person name="Sun Q."/>
            <person name="Mori K."/>
        </authorList>
    </citation>
    <scope>NUCLEOTIDE SEQUENCE</scope>
    <source>
        <strain evidence="5">NBRC 108769</strain>
    </source>
</reference>
<feature type="domain" description="HTH araC/xylS-type" evidence="4">
    <location>
        <begin position="197"/>
        <end position="295"/>
    </location>
</feature>
<dbReference type="SUPFAM" id="SSF51182">
    <property type="entry name" value="RmlC-like cupins"/>
    <property type="match status" value="1"/>
</dbReference>
<evidence type="ECO:0000256" key="1">
    <source>
        <dbReference type="ARBA" id="ARBA00023015"/>
    </source>
</evidence>